<feature type="transmembrane region" description="Helical" evidence="2">
    <location>
        <begin position="109"/>
        <end position="127"/>
    </location>
</feature>
<keyword evidence="2" id="KW-0812">Transmembrane</keyword>
<feature type="transmembrane region" description="Helical" evidence="2">
    <location>
        <begin position="82"/>
        <end position="102"/>
    </location>
</feature>
<dbReference type="Gene3D" id="3.90.420.10">
    <property type="entry name" value="Oxidoreductase, molybdopterin-binding domain"/>
    <property type="match status" value="1"/>
</dbReference>
<evidence type="ECO:0000313" key="4">
    <source>
        <dbReference type="EMBL" id="PRY67309.1"/>
    </source>
</evidence>
<sequence length="544" mass="56438">MTTTEPSRQATTSSPAPARITLFAGLVGVVTALVTLAVAEVVSLLLGGRGNPILSVGSLVIDLTPGGLKTLVIDVFGTADKIFLFVVLGLVVVALAVAVGIVQLRKPPYGITLLLVVGLIALVASVTRSEATAIDGAPVLIGVAAGVIVLRLLVRRLEAWESAAGARSAAGTSMRTPDATAISFGGAGQPRRQFLTTLIVAGVASAVVAAAARAMSAATTAANTVRESLRLPAAASPGPLIGTDATLDVDGISPFVTANADFYRIDTALQVPAIDSSSWTLKITGMVEEELEITFDELLALPLQERWITLTCVSNEVGGDLIGNALWLGYPIRELLARAKPDSGADMVLSTSQDGFTASTPLAVLTDENTDALLAVGMNGEPLPLEHGFPVRMVVPGLYGYVSATKWVTELKVTTFEQDEGYWTSRGWTARGPIKISSRIDTPSSRTPVSAGTVAIAGVAWAQHTGIAAVEVSIDGGQWRAATLATAVTADTWLQWSYAWEATSGDHEVRVRATDRDGTVQTASEAPPAPDGSTGLHTVTVSVD</sequence>
<keyword evidence="2" id="KW-0472">Membrane</keyword>
<dbReference type="EMBL" id="PVTL01000007">
    <property type="protein sequence ID" value="PRY67309.1"/>
    <property type="molecule type" value="Genomic_DNA"/>
</dbReference>
<dbReference type="InterPro" id="IPR014756">
    <property type="entry name" value="Ig_E-set"/>
</dbReference>
<dbReference type="GO" id="GO:0020037">
    <property type="term" value="F:heme binding"/>
    <property type="evidence" value="ECO:0007669"/>
    <property type="project" value="TreeGrafter"/>
</dbReference>
<feature type="compositionally biased region" description="Polar residues" evidence="1">
    <location>
        <begin position="535"/>
        <end position="544"/>
    </location>
</feature>
<name>A0A2T0VAT1_9MICO</name>
<keyword evidence="5" id="KW-1185">Reference proteome</keyword>
<dbReference type="Pfam" id="PF17957">
    <property type="entry name" value="Big_7"/>
    <property type="match status" value="1"/>
</dbReference>
<dbReference type="Pfam" id="PF00174">
    <property type="entry name" value="Oxidored_molyb"/>
    <property type="match status" value="1"/>
</dbReference>
<feature type="transmembrane region" description="Helical" evidence="2">
    <location>
        <begin position="194"/>
        <end position="215"/>
    </location>
</feature>
<proteinExistence type="predicted"/>
<feature type="transmembrane region" description="Helical" evidence="2">
    <location>
        <begin position="133"/>
        <end position="154"/>
    </location>
</feature>
<dbReference type="Gene3D" id="2.60.40.650">
    <property type="match status" value="1"/>
</dbReference>
<keyword evidence="2" id="KW-1133">Transmembrane helix</keyword>
<reference evidence="4 5" key="1">
    <citation type="submission" date="2018-03" db="EMBL/GenBank/DDBJ databases">
        <title>Genomic Encyclopedia of Type Strains, Phase III (KMG-III): the genomes of soil and plant-associated and newly described type strains.</title>
        <authorList>
            <person name="Whitman W."/>
        </authorList>
    </citation>
    <scope>NUCLEOTIDE SEQUENCE [LARGE SCALE GENOMIC DNA]</scope>
    <source>
        <strain evidence="4 5">CGMCC 1.12484</strain>
    </source>
</reference>
<dbReference type="GO" id="GO:0006790">
    <property type="term" value="P:sulfur compound metabolic process"/>
    <property type="evidence" value="ECO:0007669"/>
    <property type="project" value="TreeGrafter"/>
</dbReference>
<dbReference type="GO" id="GO:0008482">
    <property type="term" value="F:sulfite oxidase activity"/>
    <property type="evidence" value="ECO:0007669"/>
    <property type="project" value="TreeGrafter"/>
</dbReference>
<dbReference type="Proteomes" id="UP000237983">
    <property type="component" value="Unassembled WGS sequence"/>
</dbReference>
<evidence type="ECO:0000256" key="2">
    <source>
        <dbReference type="SAM" id="Phobius"/>
    </source>
</evidence>
<gene>
    <name evidence="4" type="ORF">B0I08_107206</name>
</gene>
<dbReference type="GO" id="GO:0043546">
    <property type="term" value="F:molybdopterin cofactor binding"/>
    <property type="evidence" value="ECO:0007669"/>
    <property type="project" value="TreeGrafter"/>
</dbReference>
<protein>
    <submittedName>
        <fullName evidence="4">DMSO/TMAO reductase YedYZ molybdopterin-dependent catalytic subunit</fullName>
    </submittedName>
</protein>
<evidence type="ECO:0000313" key="5">
    <source>
        <dbReference type="Proteomes" id="UP000237983"/>
    </source>
</evidence>
<feature type="transmembrane region" description="Helical" evidence="2">
    <location>
        <begin position="20"/>
        <end position="46"/>
    </location>
</feature>
<accession>A0A2T0VAT1</accession>
<dbReference type="RefSeq" id="WP_245884819.1">
    <property type="nucleotide sequence ID" value="NZ_PVTL01000007.1"/>
</dbReference>
<organism evidence="4 5">
    <name type="scientific">Glaciihabitans tibetensis</name>
    <dbReference type="NCBI Taxonomy" id="1266600"/>
    <lineage>
        <taxon>Bacteria</taxon>
        <taxon>Bacillati</taxon>
        <taxon>Actinomycetota</taxon>
        <taxon>Actinomycetes</taxon>
        <taxon>Micrococcales</taxon>
        <taxon>Microbacteriaceae</taxon>
        <taxon>Glaciihabitans</taxon>
    </lineage>
</organism>
<feature type="region of interest" description="Disordered" evidence="1">
    <location>
        <begin position="516"/>
        <end position="544"/>
    </location>
</feature>
<dbReference type="InterPro" id="IPR000572">
    <property type="entry name" value="OxRdtase_Mopterin-bd_dom"/>
</dbReference>
<evidence type="ECO:0000256" key="1">
    <source>
        <dbReference type="SAM" id="MobiDB-lite"/>
    </source>
</evidence>
<dbReference type="PANTHER" id="PTHR19372:SF7">
    <property type="entry name" value="SULFITE OXIDASE, MITOCHONDRIAL"/>
    <property type="match status" value="1"/>
</dbReference>
<dbReference type="InterPro" id="IPR036374">
    <property type="entry name" value="OxRdtase_Mopterin-bd_sf"/>
</dbReference>
<evidence type="ECO:0000259" key="3">
    <source>
        <dbReference type="Pfam" id="PF00174"/>
    </source>
</evidence>
<dbReference type="AlphaFoldDB" id="A0A2T0VAT1"/>
<comment type="caution">
    <text evidence="4">The sequence shown here is derived from an EMBL/GenBank/DDBJ whole genome shotgun (WGS) entry which is preliminary data.</text>
</comment>
<dbReference type="SUPFAM" id="SSF81296">
    <property type="entry name" value="E set domains"/>
    <property type="match status" value="1"/>
</dbReference>
<dbReference type="SUPFAM" id="SSF56524">
    <property type="entry name" value="Oxidoreductase molybdopterin-binding domain"/>
    <property type="match status" value="1"/>
</dbReference>
<feature type="domain" description="Oxidoreductase molybdopterin-binding" evidence="3">
    <location>
        <begin position="269"/>
        <end position="423"/>
    </location>
</feature>
<dbReference type="PANTHER" id="PTHR19372">
    <property type="entry name" value="SULFITE REDUCTASE"/>
    <property type="match status" value="1"/>
</dbReference>